<dbReference type="PANTHER" id="PTHR37315:SF1">
    <property type="entry name" value="UPF0311 PROTEIN BLR7842"/>
    <property type="match status" value="1"/>
</dbReference>
<accession>A0A975G4Q8</accession>
<keyword evidence="1" id="KW-0732">Signal</keyword>
<name>A0A975G4Q8_9CAUL</name>
<gene>
    <name evidence="2" type="ORF">KCG34_12100</name>
</gene>
<dbReference type="Gene3D" id="2.40.160.20">
    <property type="match status" value="1"/>
</dbReference>
<organism evidence="2 3">
    <name type="scientific">Phenylobacterium montanum</name>
    <dbReference type="NCBI Taxonomy" id="2823693"/>
    <lineage>
        <taxon>Bacteria</taxon>
        <taxon>Pseudomonadati</taxon>
        <taxon>Pseudomonadota</taxon>
        <taxon>Alphaproteobacteria</taxon>
        <taxon>Caulobacterales</taxon>
        <taxon>Caulobacteraceae</taxon>
        <taxon>Phenylobacterium</taxon>
    </lineage>
</organism>
<evidence type="ECO:0000313" key="2">
    <source>
        <dbReference type="EMBL" id="QUD90548.1"/>
    </source>
</evidence>
<reference evidence="2" key="1">
    <citation type="submission" date="2021-04" db="EMBL/GenBank/DDBJ databases">
        <title>The complete genome sequence of Caulobacter sp. S6.</title>
        <authorList>
            <person name="Tang Y."/>
            <person name="Ouyang W."/>
            <person name="Liu Q."/>
            <person name="Huang B."/>
            <person name="Guo Z."/>
            <person name="Lei P."/>
        </authorList>
    </citation>
    <scope>NUCLEOTIDE SEQUENCE</scope>
    <source>
        <strain evidence="2">S6</strain>
    </source>
</reference>
<dbReference type="Proteomes" id="UP000676409">
    <property type="component" value="Chromosome"/>
</dbReference>
<evidence type="ECO:0000256" key="1">
    <source>
        <dbReference type="SAM" id="SignalP"/>
    </source>
</evidence>
<dbReference type="KEGG" id="caul:KCG34_12100"/>
<dbReference type="RefSeq" id="WP_211940598.1">
    <property type="nucleotide sequence ID" value="NZ_CP073078.1"/>
</dbReference>
<feature type="chain" id="PRO_5037409167" evidence="1">
    <location>
        <begin position="26"/>
        <end position="186"/>
    </location>
</feature>
<evidence type="ECO:0000313" key="3">
    <source>
        <dbReference type="Proteomes" id="UP000676409"/>
    </source>
</evidence>
<dbReference type="Pfam" id="PF11578">
    <property type="entry name" value="DUF3237"/>
    <property type="match status" value="1"/>
</dbReference>
<feature type="signal peptide" evidence="1">
    <location>
        <begin position="1"/>
        <end position="25"/>
    </location>
</feature>
<dbReference type="AlphaFoldDB" id="A0A975G4Q8"/>
<keyword evidence="3" id="KW-1185">Reference proteome</keyword>
<dbReference type="PANTHER" id="PTHR37315">
    <property type="entry name" value="UPF0311 PROTEIN BLR7842"/>
    <property type="match status" value="1"/>
</dbReference>
<dbReference type="EMBL" id="CP073078">
    <property type="protein sequence ID" value="QUD90548.1"/>
    <property type="molecule type" value="Genomic_DNA"/>
</dbReference>
<dbReference type="InterPro" id="IPR020915">
    <property type="entry name" value="UPF0311"/>
</dbReference>
<proteinExistence type="predicted"/>
<protein>
    <submittedName>
        <fullName evidence="2">DUF3237 family protein</fullName>
    </submittedName>
</protein>
<sequence>MSLTRRAAAALLGGLPMLGSGASAAAQAEGAGLKVLDPIRTELVMNLVVTCSAPERPGPDPHAPDGLRDEIWPIVGGRFWGANIRGQVIPGGGDFPFTRPDGVVIVDALYRLKTDDAVQIIIHNEGFAYSETAYRLMPRFTVGAGKYDWLNKSLFLATLIYPPPPEMRLAKGPNENDRLIQVHRVL</sequence>